<comment type="caution">
    <text evidence="1">The sequence shown here is derived from an EMBL/GenBank/DDBJ whole genome shotgun (WGS) entry which is preliminary data.</text>
</comment>
<evidence type="ECO:0000313" key="2">
    <source>
        <dbReference type="Proteomes" id="UP000475862"/>
    </source>
</evidence>
<organism evidence="1 2">
    <name type="scientific">Aphis glycines</name>
    <name type="common">Soybean aphid</name>
    <dbReference type="NCBI Taxonomy" id="307491"/>
    <lineage>
        <taxon>Eukaryota</taxon>
        <taxon>Metazoa</taxon>
        <taxon>Ecdysozoa</taxon>
        <taxon>Arthropoda</taxon>
        <taxon>Hexapoda</taxon>
        <taxon>Insecta</taxon>
        <taxon>Pterygota</taxon>
        <taxon>Neoptera</taxon>
        <taxon>Paraneoptera</taxon>
        <taxon>Hemiptera</taxon>
        <taxon>Sternorrhyncha</taxon>
        <taxon>Aphidomorpha</taxon>
        <taxon>Aphidoidea</taxon>
        <taxon>Aphididae</taxon>
        <taxon>Aphidini</taxon>
        <taxon>Aphis</taxon>
        <taxon>Aphis</taxon>
    </lineage>
</organism>
<evidence type="ECO:0000313" key="1">
    <source>
        <dbReference type="EMBL" id="KAE9521776.1"/>
    </source>
</evidence>
<proteinExistence type="predicted"/>
<name>A0A6G0STS0_APHGL</name>
<accession>A0A6G0STS0</accession>
<keyword evidence="2" id="KW-1185">Reference proteome</keyword>
<dbReference type="Proteomes" id="UP000475862">
    <property type="component" value="Unassembled WGS sequence"/>
</dbReference>
<dbReference type="EMBL" id="VYZN01002096">
    <property type="protein sequence ID" value="KAE9521776.1"/>
    <property type="molecule type" value="Genomic_DNA"/>
</dbReference>
<gene>
    <name evidence="1" type="ORF">AGLY_017827</name>
</gene>
<sequence>MHQVYSLFHRKLPPKFEIEALFRLVMLYTDTKKKHTSFVINSYSEKTILTPCFKIKVDYKFVFKIHINCYNHKDHPVLDRHKFRCRPPFLGKTEYPFHLLNLIQIDNIVIFNKTSINKNIKTITNVIQLLYGRGPSNENESYIYIFIINLINVTVKIQQLKFATVHTYTRMKLFNVINMANKIKTSLVVIRSSRPCSAPSTMLPQP</sequence>
<protein>
    <submittedName>
        <fullName evidence="1">Uncharacterized protein</fullName>
    </submittedName>
</protein>
<reference evidence="1 2" key="1">
    <citation type="submission" date="2019-08" db="EMBL/GenBank/DDBJ databases">
        <title>The genome of the soybean aphid Biotype 1, its phylome, world population structure and adaptation to the North American continent.</title>
        <authorList>
            <person name="Giordano R."/>
            <person name="Donthu R.K."/>
            <person name="Hernandez A.G."/>
            <person name="Wright C.L."/>
            <person name="Zimin A.V."/>
        </authorList>
    </citation>
    <scope>NUCLEOTIDE SEQUENCE [LARGE SCALE GENOMIC DNA]</scope>
    <source>
        <tissue evidence="1">Whole aphids</tissue>
    </source>
</reference>
<dbReference type="AlphaFoldDB" id="A0A6G0STS0"/>